<accession>A0A6I6KBH9</accession>
<name>A0A6I6KBH9_9BACT</name>
<dbReference type="EMBL" id="CP046401">
    <property type="protein sequence ID" value="QGY47584.1"/>
    <property type="molecule type" value="Genomic_DNA"/>
</dbReference>
<dbReference type="GO" id="GO:0012505">
    <property type="term" value="C:endomembrane system"/>
    <property type="evidence" value="ECO:0007669"/>
    <property type="project" value="UniProtKB-SubCell"/>
</dbReference>
<evidence type="ECO:0000313" key="7">
    <source>
        <dbReference type="Proteomes" id="UP000428260"/>
    </source>
</evidence>
<feature type="transmembrane region" description="Helical" evidence="5">
    <location>
        <begin position="74"/>
        <end position="94"/>
    </location>
</feature>
<dbReference type="Proteomes" id="UP000428260">
    <property type="component" value="Chromosome"/>
</dbReference>
<evidence type="ECO:0000256" key="3">
    <source>
        <dbReference type="ARBA" id="ARBA00022989"/>
    </source>
</evidence>
<protein>
    <submittedName>
        <fullName evidence="6">DUF1295 domain-containing protein</fullName>
    </submittedName>
</protein>
<proteinExistence type="predicted"/>
<gene>
    <name evidence="6" type="ORF">GM418_29120</name>
</gene>
<dbReference type="AlphaFoldDB" id="A0A6I6KBH9"/>
<feature type="transmembrane region" description="Helical" evidence="5">
    <location>
        <begin position="6"/>
        <end position="28"/>
    </location>
</feature>
<dbReference type="RefSeq" id="WP_158871609.1">
    <property type="nucleotide sequence ID" value="NZ_CP046401.1"/>
</dbReference>
<dbReference type="GO" id="GO:0016740">
    <property type="term" value="F:transferase activity"/>
    <property type="evidence" value="ECO:0007669"/>
    <property type="project" value="UniProtKB-ARBA"/>
</dbReference>
<keyword evidence="2 5" id="KW-0812">Transmembrane</keyword>
<keyword evidence="3 5" id="KW-1133">Transmembrane helix</keyword>
<comment type="subcellular location">
    <subcellularLocation>
        <location evidence="1">Endomembrane system</location>
        <topology evidence="1">Multi-pass membrane protein</topology>
    </subcellularLocation>
</comment>
<dbReference type="KEGG" id="mcos:GM418_29120"/>
<dbReference type="Pfam" id="PF04191">
    <property type="entry name" value="PEMT"/>
    <property type="match status" value="1"/>
</dbReference>
<evidence type="ECO:0000256" key="4">
    <source>
        <dbReference type="ARBA" id="ARBA00023136"/>
    </source>
</evidence>
<sequence length="188" mass="22017">MDLTISFFNLWFFVVMGYVIIWAYMPVVNKKRGKPIEDPELYNYANRRQMVCTWYISLFGQILTALFIPVQNGILFIIGSVLSIIGVALNFIAMSTFFDSPGKLNTKGIYQFSRNPMYVGGFLFILGLCIMGWNVSVPYGLFFVIFIYWIITTHRTVKKEEIFLTHKYGKEYENFKKNIPRYIGFKRL</sequence>
<evidence type="ECO:0000256" key="5">
    <source>
        <dbReference type="SAM" id="Phobius"/>
    </source>
</evidence>
<dbReference type="InterPro" id="IPR007318">
    <property type="entry name" value="Phopholipid_MeTrfase"/>
</dbReference>
<dbReference type="Gene3D" id="1.20.120.1630">
    <property type="match status" value="1"/>
</dbReference>
<dbReference type="PANTHER" id="PTHR12714">
    <property type="entry name" value="PROTEIN-S ISOPRENYLCYSTEINE O-METHYLTRANSFERASE"/>
    <property type="match status" value="1"/>
</dbReference>
<evidence type="ECO:0000256" key="1">
    <source>
        <dbReference type="ARBA" id="ARBA00004127"/>
    </source>
</evidence>
<reference evidence="6 7" key="1">
    <citation type="submission" date="2019-11" db="EMBL/GenBank/DDBJ databases">
        <authorList>
            <person name="Zheng R.K."/>
            <person name="Sun C.M."/>
        </authorList>
    </citation>
    <scope>NUCLEOTIDE SEQUENCE [LARGE SCALE GENOMIC DNA]</scope>
    <source>
        <strain evidence="6 7">WC007</strain>
    </source>
</reference>
<feature type="transmembrane region" description="Helical" evidence="5">
    <location>
        <begin position="49"/>
        <end position="68"/>
    </location>
</feature>
<feature type="transmembrane region" description="Helical" evidence="5">
    <location>
        <begin position="115"/>
        <end position="133"/>
    </location>
</feature>
<evidence type="ECO:0000313" key="6">
    <source>
        <dbReference type="EMBL" id="QGY47584.1"/>
    </source>
</evidence>
<evidence type="ECO:0000256" key="2">
    <source>
        <dbReference type="ARBA" id="ARBA00022692"/>
    </source>
</evidence>
<keyword evidence="4 5" id="KW-0472">Membrane</keyword>
<dbReference type="PANTHER" id="PTHR12714:SF9">
    <property type="entry name" value="PROTEIN-S-ISOPRENYLCYSTEINE O-METHYLTRANSFERASE"/>
    <property type="match status" value="1"/>
</dbReference>
<keyword evidence="7" id="KW-1185">Reference proteome</keyword>
<organism evidence="6 7">
    <name type="scientific">Maribellus comscasis</name>
    <dbReference type="NCBI Taxonomy" id="2681766"/>
    <lineage>
        <taxon>Bacteria</taxon>
        <taxon>Pseudomonadati</taxon>
        <taxon>Bacteroidota</taxon>
        <taxon>Bacteroidia</taxon>
        <taxon>Marinilabiliales</taxon>
        <taxon>Prolixibacteraceae</taxon>
        <taxon>Maribellus</taxon>
    </lineage>
</organism>